<evidence type="ECO:0000313" key="3">
    <source>
        <dbReference type="EMBL" id="AXG74876.1"/>
    </source>
</evidence>
<dbReference type="EMBL" id="CP031188">
    <property type="protein sequence ID" value="AXG74876.1"/>
    <property type="molecule type" value="Genomic_DNA"/>
</dbReference>
<dbReference type="InterPro" id="IPR012640">
    <property type="entry name" value="Membr_lipoprot_lipid_attach_CS"/>
</dbReference>
<organism evidence="3 4">
    <name type="scientific">Flavobacterium arcticum</name>
    <dbReference type="NCBI Taxonomy" id="1784713"/>
    <lineage>
        <taxon>Bacteria</taxon>
        <taxon>Pseudomonadati</taxon>
        <taxon>Bacteroidota</taxon>
        <taxon>Flavobacteriia</taxon>
        <taxon>Flavobacteriales</taxon>
        <taxon>Flavobacteriaceae</taxon>
        <taxon>Flavobacterium</taxon>
    </lineage>
</organism>
<sequence length="150" mass="16388">MKIGIMKKVLITLSIVTILTACNNKKQDATEPAVIELNDTTATNTTEVTIPSSSKHADGEVITIEGRVTEIINGKDGYTAKIHTPSGEVYSATVSIANMDDPKQQYKTVKMGEDITVTGEVVNLESDVLIKVTELKKNTSEHRALKYEKH</sequence>
<dbReference type="Pfam" id="PF08139">
    <property type="entry name" value="LPAM_1"/>
    <property type="match status" value="1"/>
</dbReference>
<evidence type="ECO:0000256" key="1">
    <source>
        <dbReference type="ARBA" id="ARBA00017922"/>
    </source>
</evidence>
<dbReference type="Proteomes" id="UP000253951">
    <property type="component" value="Chromosome"/>
</dbReference>
<dbReference type="KEGG" id="fat:DVK85_11810"/>
<proteinExistence type="predicted"/>
<keyword evidence="2" id="KW-0732">Signal</keyword>
<dbReference type="AlphaFoldDB" id="A0A345HE66"/>
<gene>
    <name evidence="3" type="ORF">DVK85_11810</name>
</gene>
<keyword evidence="4" id="KW-1185">Reference proteome</keyword>
<name>A0A345HE66_9FLAO</name>
<evidence type="ECO:0000256" key="2">
    <source>
        <dbReference type="ARBA" id="ARBA00022729"/>
    </source>
</evidence>
<accession>A0A345HE66</accession>
<dbReference type="PROSITE" id="PS51257">
    <property type="entry name" value="PROKAR_LIPOPROTEIN"/>
    <property type="match status" value="1"/>
</dbReference>
<reference evidence="3 4" key="1">
    <citation type="submission" date="2018-07" db="EMBL/GenBank/DDBJ databases">
        <title>Complete genome sequence of Flavobacterium arcticum type strain SM1502T.</title>
        <authorList>
            <person name="Li Y."/>
            <person name="Li D.-D."/>
        </authorList>
    </citation>
    <scope>NUCLEOTIDE SEQUENCE [LARGE SCALE GENOMIC DNA]</scope>
    <source>
        <strain evidence="3 4">SM1502</strain>
    </source>
</reference>
<evidence type="ECO:0000313" key="4">
    <source>
        <dbReference type="Proteomes" id="UP000253951"/>
    </source>
</evidence>
<protein>
    <recommendedName>
        <fullName evidence="1">Type IV secretion system putative lipoprotein virB7</fullName>
    </recommendedName>
</protein>